<dbReference type="SUPFAM" id="SSF57756">
    <property type="entry name" value="Retrovirus zinc finger-like domains"/>
    <property type="match status" value="1"/>
</dbReference>
<dbReference type="OMA" id="WMCIKEH"/>
<keyword evidence="6" id="KW-1185">Reference proteome</keyword>
<dbReference type="AlphaFoldDB" id="R7UDV5"/>
<keyword evidence="1" id="KW-0863">Zinc-finger</keyword>
<feature type="compositionally biased region" description="Basic and acidic residues" evidence="2">
    <location>
        <begin position="263"/>
        <end position="279"/>
    </location>
</feature>
<reference evidence="4 6" key="2">
    <citation type="journal article" date="2013" name="Nature">
        <title>Insights into bilaterian evolution from three spiralian genomes.</title>
        <authorList>
            <person name="Simakov O."/>
            <person name="Marletaz F."/>
            <person name="Cho S.J."/>
            <person name="Edsinger-Gonzales E."/>
            <person name="Havlak P."/>
            <person name="Hellsten U."/>
            <person name="Kuo D.H."/>
            <person name="Larsson T."/>
            <person name="Lv J."/>
            <person name="Arendt D."/>
            <person name="Savage R."/>
            <person name="Osoegawa K."/>
            <person name="de Jong P."/>
            <person name="Grimwood J."/>
            <person name="Chapman J.A."/>
            <person name="Shapiro H."/>
            <person name="Aerts A."/>
            <person name="Otillar R.P."/>
            <person name="Terry A.Y."/>
            <person name="Boore J.L."/>
            <person name="Grigoriev I.V."/>
            <person name="Lindberg D.R."/>
            <person name="Seaver E.C."/>
            <person name="Weisblat D.A."/>
            <person name="Putnam N.H."/>
            <person name="Rokhsar D.S."/>
        </authorList>
    </citation>
    <scope>NUCLEOTIDE SEQUENCE</scope>
    <source>
        <strain evidence="4 6">I ESC-2004</strain>
    </source>
</reference>
<dbReference type="InterPro" id="IPR036875">
    <property type="entry name" value="Znf_CCHC_sf"/>
</dbReference>
<dbReference type="OrthoDB" id="8066225at2759"/>
<dbReference type="EnsemblMetazoa" id="CapteT192099">
    <property type="protein sequence ID" value="CapteP192099"/>
    <property type="gene ID" value="CapteG192099"/>
</dbReference>
<evidence type="ECO:0000256" key="2">
    <source>
        <dbReference type="SAM" id="MobiDB-lite"/>
    </source>
</evidence>
<dbReference type="Pfam" id="PF00098">
    <property type="entry name" value="zf-CCHC"/>
    <property type="match status" value="1"/>
</dbReference>
<name>R7UDV5_CAPTE</name>
<feature type="domain" description="CCHC-type" evidence="3">
    <location>
        <begin position="282"/>
        <end position="295"/>
    </location>
</feature>
<feature type="region of interest" description="Disordered" evidence="2">
    <location>
        <begin position="249"/>
        <end position="279"/>
    </location>
</feature>
<evidence type="ECO:0000313" key="6">
    <source>
        <dbReference type="Proteomes" id="UP000014760"/>
    </source>
</evidence>
<evidence type="ECO:0000313" key="4">
    <source>
        <dbReference type="EMBL" id="ELU04179.1"/>
    </source>
</evidence>
<dbReference type="Gene3D" id="4.10.60.10">
    <property type="entry name" value="Zinc finger, CCHC-type"/>
    <property type="match status" value="1"/>
</dbReference>
<protein>
    <recommendedName>
        <fullName evidence="3">CCHC-type domain-containing protein</fullName>
    </recommendedName>
</protein>
<evidence type="ECO:0000256" key="1">
    <source>
        <dbReference type="PROSITE-ProRule" id="PRU00047"/>
    </source>
</evidence>
<keyword evidence="1" id="KW-0479">Metal-binding</keyword>
<dbReference type="EMBL" id="KB302577">
    <property type="protein sequence ID" value="ELU04179.1"/>
    <property type="molecule type" value="Genomic_DNA"/>
</dbReference>
<evidence type="ECO:0000313" key="5">
    <source>
        <dbReference type="EnsemblMetazoa" id="CapteP192099"/>
    </source>
</evidence>
<dbReference type="SMART" id="SM00343">
    <property type="entry name" value="ZnF_C2HC"/>
    <property type="match status" value="1"/>
</dbReference>
<proteinExistence type="predicted"/>
<reference evidence="6" key="1">
    <citation type="submission" date="2012-12" db="EMBL/GenBank/DDBJ databases">
        <authorList>
            <person name="Hellsten U."/>
            <person name="Grimwood J."/>
            <person name="Chapman J.A."/>
            <person name="Shapiro H."/>
            <person name="Aerts A."/>
            <person name="Otillar R.P."/>
            <person name="Terry A.Y."/>
            <person name="Boore J.L."/>
            <person name="Simakov O."/>
            <person name="Marletaz F."/>
            <person name="Cho S.-J."/>
            <person name="Edsinger-Gonzales E."/>
            <person name="Havlak P."/>
            <person name="Kuo D.-H."/>
            <person name="Larsson T."/>
            <person name="Lv J."/>
            <person name="Arendt D."/>
            <person name="Savage R."/>
            <person name="Osoegawa K."/>
            <person name="de Jong P."/>
            <person name="Lindberg D.R."/>
            <person name="Seaver E.C."/>
            <person name="Weisblat D.A."/>
            <person name="Putnam N.H."/>
            <person name="Grigoriev I.V."/>
            <person name="Rokhsar D.S."/>
        </authorList>
    </citation>
    <scope>NUCLEOTIDE SEQUENCE</scope>
    <source>
        <strain evidence="6">I ESC-2004</strain>
    </source>
</reference>
<dbReference type="InterPro" id="IPR001878">
    <property type="entry name" value="Znf_CCHC"/>
</dbReference>
<keyword evidence="1" id="KW-0862">Zinc</keyword>
<evidence type="ECO:0000259" key="3">
    <source>
        <dbReference type="PROSITE" id="PS50158"/>
    </source>
</evidence>
<gene>
    <name evidence="4" type="ORF">CAPTEDRAFT_192099</name>
</gene>
<dbReference type="Proteomes" id="UP000014760">
    <property type="component" value="Unassembled WGS sequence"/>
</dbReference>
<dbReference type="GO" id="GO:0003676">
    <property type="term" value="F:nucleic acid binding"/>
    <property type="evidence" value="ECO:0007669"/>
    <property type="project" value="InterPro"/>
</dbReference>
<dbReference type="PROSITE" id="PS50158">
    <property type="entry name" value="ZF_CCHC"/>
    <property type="match status" value="1"/>
</dbReference>
<reference evidence="5" key="3">
    <citation type="submission" date="2015-06" db="UniProtKB">
        <authorList>
            <consortium name="EnsemblMetazoa"/>
        </authorList>
    </citation>
    <scope>IDENTIFICATION</scope>
</reference>
<dbReference type="HOGENOM" id="CLU_053924_0_0_1"/>
<accession>R7UDV5</accession>
<dbReference type="EMBL" id="AMQN01024142">
    <property type="status" value="NOT_ANNOTATED_CDS"/>
    <property type="molecule type" value="Genomic_DNA"/>
</dbReference>
<sequence>MADAGPNQLALQALIDRNELADEAERVGLCDGLDSSSVKRYMEEMTYVPDNLKLRVMRRTARGAFRRELEDAIADHVAQHGQDHLPYERVRRHLLNAFVSLDLDESRRVELEKMRRQPAEEIVYFNRRFKTDMNDAYPTDQHQNRNPEVHKILVRLYGRCLNSKRKAGYMIANGRPETIEGPMVRMRRKEEADVAFEQLGYDEEPMELGYVASKAATEHPTPKPSLEMQRLQTHVSKLEAKIDKLIAAKPSSFQQPRGGTQGERGEFQRDRRLESRRREDVCYNCGRKGHFARECNVNHNRNDKAPKN</sequence>
<dbReference type="GO" id="GO:0008270">
    <property type="term" value="F:zinc ion binding"/>
    <property type="evidence" value="ECO:0007669"/>
    <property type="project" value="UniProtKB-KW"/>
</dbReference>
<organism evidence="4">
    <name type="scientific">Capitella teleta</name>
    <name type="common">Polychaete worm</name>
    <dbReference type="NCBI Taxonomy" id="283909"/>
    <lineage>
        <taxon>Eukaryota</taxon>
        <taxon>Metazoa</taxon>
        <taxon>Spiralia</taxon>
        <taxon>Lophotrochozoa</taxon>
        <taxon>Annelida</taxon>
        <taxon>Polychaeta</taxon>
        <taxon>Sedentaria</taxon>
        <taxon>Scolecida</taxon>
        <taxon>Capitellidae</taxon>
        <taxon>Capitella</taxon>
    </lineage>
</organism>